<evidence type="ECO:0000256" key="6">
    <source>
        <dbReference type="ARBA" id="ARBA00022989"/>
    </source>
</evidence>
<dbReference type="PANTHER" id="PTHR43341:SF9">
    <property type="entry name" value="DICARBOXYLIC AMINO ACID PERMEASE"/>
    <property type="match status" value="1"/>
</dbReference>
<feature type="domain" description="Amino acid permease/ SLC12A" evidence="9">
    <location>
        <begin position="80"/>
        <end position="545"/>
    </location>
</feature>
<evidence type="ECO:0000256" key="3">
    <source>
        <dbReference type="ARBA" id="ARBA00022448"/>
    </source>
</evidence>
<dbReference type="InterPro" id="IPR050524">
    <property type="entry name" value="APC_YAT"/>
</dbReference>
<evidence type="ECO:0000256" key="7">
    <source>
        <dbReference type="ARBA" id="ARBA00023136"/>
    </source>
</evidence>
<dbReference type="GeneID" id="96903413"/>
<dbReference type="FunFam" id="1.20.1740.10:FF:000006">
    <property type="entry name" value="General amino acid permease"/>
    <property type="match status" value="1"/>
</dbReference>
<dbReference type="Proteomes" id="UP000001640">
    <property type="component" value="Chromosome 4"/>
</dbReference>
<feature type="transmembrane region" description="Helical" evidence="8">
    <location>
        <begin position="110"/>
        <end position="134"/>
    </location>
</feature>
<dbReference type="STRING" id="1064592.G0VE16"/>
<evidence type="ECO:0000313" key="11">
    <source>
        <dbReference type="Proteomes" id="UP000001640"/>
    </source>
</evidence>
<dbReference type="InterPro" id="IPR004840">
    <property type="entry name" value="Amino_acid_permease_CS"/>
</dbReference>
<dbReference type="GO" id="GO:0015171">
    <property type="term" value="F:amino acid transmembrane transporter activity"/>
    <property type="evidence" value="ECO:0007669"/>
    <property type="project" value="TreeGrafter"/>
</dbReference>
<keyword evidence="4 8" id="KW-0812">Transmembrane</keyword>
<keyword evidence="3" id="KW-0813">Transport</keyword>
<feature type="transmembrane region" description="Helical" evidence="8">
    <location>
        <begin position="272"/>
        <end position="296"/>
    </location>
</feature>
<keyword evidence="7 8" id="KW-0472">Membrane</keyword>
<feature type="transmembrane region" description="Helical" evidence="8">
    <location>
        <begin position="517"/>
        <end position="537"/>
    </location>
</feature>
<feature type="transmembrane region" description="Helical" evidence="8">
    <location>
        <begin position="317"/>
        <end position="335"/>
    </location>
</feature>
<reference key="2">
    <citation type="submission" date="2011-08" db="EMBL/GenBank/DDBJ databases">
        <title>Genome sequence of Naumovozyma castellii.</title>
        <authorList>
            <person name="Gordon J.L."/>
            <person name="Armisen D."/>
            <person name="Proux-Wera E."/>
            <person name="OhEigeartaigh S.S."/>
            <person name="Byrne K.P."/>
            <person name="Wolfe K.H."/>
        </authorList>
    </citation>
    <scope>NUCLEOTIDE SEQUENCE</scope>
    <source>
        <strain>Type strain:CBS 4309</strain>
    </source>
</reference>
<keyword evidence="5" id="KW-0029">Amino-acid transport</keyword>
<dbReference type="PROSITE" id="PS00218">
    <property type="entry name" value="AMINO_ACID_PERMEASE_1"/>
    <property type="match status" value="1"/>
</dbReference>
<dbReference type="AlphaFoldDB" id="G0VE16"/>
<dbReference type="OMA" id="FWSVMVN"/>
<dbReference type="eggNOG" id="KOG1286">
    <property type="taxonomic scope" value="Eukaryota"/>
</dbReference>
<comment type="similarity">
    <text evidence="2">Belongs to the amino acid-polyamine-organocation (APC) superfamily. YAT (TC 2.A.3.10) family.</text>
</comment>
<evidence type="ECO:0000256" key="5">
    <source>
        <dbReference type="ARBA" id="ARBA00022970"/>
    </source>
</evidence>
<proteinExistence type="inferred from homology"/>
<dbReference type="Pfam" id="PF00324">
    <property type="entry name" value="AA_permease"/>
    <property type="match status" value="1"/>
</dbReference>
<evidence type="ECO:0000256" key="2">
    <source>
        <dbReference type="ARBA" id="ARBA00006983"/>
    </source>
</evidence>
<feature type="transmembrane region" description="Helical" evidence="8">
    <location>
        <begin position="443"/>
        <end position="466"/>
    </location>
</feature>
<organism evidence="10 11">
    <name type="scientific">Naumovozyma castellii</name>
    <name type="common">Yeast</name>
    <name type="synonym">Saccharomyces castellii</name>
    <dbReference type="NCBI Taxonomy" id="27288"/>
    <lineage>
        <taxon>Eukaryota</taxon>
        <taxon>Fungi</taxon>
        <taxon>Dikarya</taxon>
        <taxon>Ascomycota</taxon>
        <taxon>Saccharomycotina</taxon>
        <taxon>Saccharomycetes</taxon>
        <taxon>Saccharomycetales</taxon>
        <taxon>Saccharomycetaceae</taxon>
        <taxon>Naumovozyma</taxon>
    </lineage>
</organism>
<reference evidence="10 11" key="1">
    <citation type="journal article" date="2011" name="Proc. Natl. Acad. Sci. U.S.A.">
        <title>Evolutionary erosion of yeast sex chromosomes by mating-type switching accidents.</title>
        <authorList>
            <person name="Gordon J.L."/>
            <person name="Armisen D."/>
            <person name="Proux-Wera E."/>
            <person name="Oheigeartaigh S.S."/>
            <person name="Byrne K.P."/>
            <person name="Wolfe K.H."/>
        </authorList>
    </citation>
    <scope>NUCLEOTIDE SEQUENCE [LARGE SCALE GENOMIC DNA]</scope>
    <source>
        <strain evidence="11">ATCC 76901 / BCRC 22586 / CBS 4309 / NBRC 1992 / NRRL Y-12630</strain>
    </source>
</reference>
<feature type="transmembrane region" description="Helical" evidence="8">
    <location>
        <begin position="79"/>
        <end position="98"/>
    </location>
</feature>
<dbReference type="FunCoup" id="G0VE16">
    <property type="interactions" value="219"/>
</dbReference>
<keyword evidence="6 8" id="KW-1133">Transmembrane helix</keyword>
<evidence type="ECO:0000256" key="4">
    <source>
        <dbReference type="ARBA" id="ARBA00022692"/>
    </source>
</evidence>
<feature type="transmembrane region" description="Helical" evidence="8">
    <location>
        <begin position="489"/>
        <end position="511"/>
    </location>
</feature>
<dbReference type="InterPro" id="IPR004762">
    <property type="entry name" value="Amino_acid_permease_fungi"/>
</dbReference>
<dbReference type="Gene3D" id="1.20.1740.10">
    <property type="entry name" value="Amino acid/polyamine transporter I"/>
    <property type="match status" value="1"/>
</dbReference>
<keyword evidence="11" id="KW-1185">Reference proteome</keyword>
<dbReference type="OrthoDB" id="3900342at2759"/>
<dbReference type="InterPro" id="IPR004841">
    <property type="entry name" value="AA-permease/SLC12A_dom"/>
</dbReference>
<dbReference type="GO" id="GO:0016020">
    <property type="term" value="C:membrane"/>
    <property type="evidence" value="ECO:0007669"/>
    <property type="project" value="UniProtKB-SubCell"/>
</dbReference>
<evidence type="ECO:0000313" key="10">
    <source>
        <dbReference type="EMBL" id="CCC69807.1"/>
    </source>
</evidence>
<sequence>MTIREVLTEETTSDRYEEYFDPQKKVDSKTFPTQERELLHDDLENNISLSTSAEDQNDSYNVDGKTEGTRLKKVLEGRVVSMVAIGGSLGTGLLIGTGNSLATAGPVSMLIAYAFVGLLVFFTMASLGEMASYIPLDGFTSYATRYADPALGFAVGYCYLFKYFILPPNQLTAAALVIQYWIPREKVNPGVWITIFLVVIVAINTLGVQFFGEFEFWLSSFKVLVMFALIILLFILMLGGGPNHDRLGFRHWKHPGAFNNYSPAITGDTGKFVAFVSVFVYATFAYLGTELVGIVVGEARNPRKSVPKAIKLTMYRIIIFYLISILLLGMCVGYDDPLLLEAKTKSTSAAASPFVVAIVNSGIKVLPHIFNACVLVFVFSACNSDLYVASRSLYSLAIDNKAPKIFARTNRWGIPYYSLGLSVLFCLLAYMSVSSGSAKIFNYFVNVVSIFGLLSWICILVTYLAFDRAVRAQGIDKSTFSYVAPGQRYGAYFALFFCSLIALIKNFTVFLGHQFDYKTFITGYIGIPVFFISYFGYKLIYKTKIIDPLEVDLYTFKAAIDQEEEDGKLEDIARKERIKANGRNFEWFYDKFLSNIF</sequence>
<evidence type="ECO:0000256" key="8">
    <source>
        <dbReference type="SAM" id="Phobius"/>
    </source>
</evidence>
<dbReference type="EMBL" id="HE576755">
    <property type="protein sequence ID" value="CCC69807.1"/>
    <property type="molecule type" value="Genomic_DNA"/>
</dbReference>
<accession>G0VE16</accession>
<dbReference type="PIRSF" id="PIRSF006060">
    <property type="entry name" value="AA_transporter"/>
    <property type="match status" value="1"/>
</dbReference>
<feature type="transmembrane region" description="Helical" evidence="8">
    <location>
        <begin position="146"/>
        <end position="166"/>
    </location>
</feature>
<evidence type="ECO:0000259" key="9">
    <source>
        <dbReference type="Pfam" id="PF00324"/>
    </source>
</evidence>
<dbReference type="InParanoid" id="G0VE16"/>
<dbReference type="HOGENOM" id="CLU_007946_12_1_1"/>
<evidence type="ECO:0000256" key="1">
    <source>
        <dbReference type="ARBA" id="ARBA00004141"/>
    </source>
</evidence>
<feature type="transmembrane region" description="Helical" evidence="8">
    <location>
        <begin position="414"/>
        <end position="431"/>
    </location>
</feature>
<comment type="subcellular location">
    <subcellularLocation>
        <location evidence="1">Membrane</location>
        <topology evidence="1">Multi-pass membrane protein</topology>
    </subcellularLocation>
</comment>
<dbReference type="NCBIfam" id="TIGR00913">
    <property type="entry name" value="2A0310"/>
    <property type="match status" value="1"/>
</dbReference>
<name>G0VE16_NAUCA</name>
<dbReference type="GO" id="GO:0005310">
    <property type="term" value="F:dicarboxylic acid transmembrane transporter activity"/>
    <property type="evidence" value="ECO:0007669"/>
    <property type="project" value="EnsemblFungi"/>
</dbReference>
<feature type="transmembrane region" description="Helical" evidence="8">
    <location>
        <begin position="223"/>
        <end position="241"/>
    </location>
</feature>
<dbReference type="RefSeq" id="XP_003676168.1">
    <property type="nucleotide sequence ID" value="XM_003676120.1"/>
</dbReference>
<gene>
    <name evidence="10" type="primary">NCAS0D02260</name>
    <name evidence="10" type="ordered locus">NCAS_0D02260</name>
</gene>
<protein>
    <recommendedName>
        <fullName evidence="9">Amino acid permease/ SLC12A domain-containing protein</fullName>
    </recommendedName>
</protein>
<dbReference type="PANTHER" id="PTHR43341">
    <property type="entry name" value="AMINO ACID PERMEASE"/>
    <property type="match status" value="1"/>
</dbReference>
<feature type="transmembrane region" description="Helical" evidence="8">
    <location>
        <begin position="190"/>
        <end position="211"/>
    </location>
</feature>
<dbReference type="KEGG" id="ncs:NCAS_0D02260"/>